<dbReference type="GO" id="GO:0005886">
    <property type="term" value="C:plasma membrane"/>
    <property type="evidence" value="ECO:0007669"/>
    <property type="project" value="TreeGrafter"/>
</dbReference>
<dbReference type="PANTHER" id="PTHR45138">
    <property type="entry name" value="REGULATORY COMPONENTS OF SENSORY TRANSDUCTION SYSTEM"/>
    <property type="match status" value="1"/>
</dbReference>
<dbReference type="FunFam" id="3.30.70.270:FF:000001">
    <property type="entry name" value="Diguanylate cyclase domain protein"/>
    <property type="match status" value="1"/>
</dbReference>
<keyword evidence="7" id="KW-1185">Reference proteome</keyword>
<organism evidence="6 7">
    <name type="scientific">Pararobbsia alpina</name>
    <dbReference type="NCBI Taxonomy" id="621374"/>
    <lineage>
        <taxon>Bacteria</taxon>
        <taxon>Pseudomonadati</taxon>
        <taxon>Pseudomonadota</taxon>
        <taxon>Betaproteobacteria</taxon>
        <taxon>Burkholderiales</taxon>
        <taxon>Burkholderiaceae</taxon>
        <taxon>Pararobbsia</taxon>
    </lineage>
</organism>
<dbReference type="SUPFAM" id="SSF52172">
    <property type="entry name" value="CheY-like"/>
    <property type="match status" value="1"/>
</dbReference>
<dbReference type="SUPFAM" id="SSF55073">
    <property type="entry name" value="Nucleotide cyclase"/>
    <property type="match status" value="1"/>
</dbReference>
<dbReference type="NCBIfam" id="TIGR00254">
    <property type="entry name" value="GGDEF"/>
    <property type="match status" value="1"/>
</dbReference>
<evidence type="ECO:0000259" key="5">
    <source>
        <dbReference type="PROSITE" id="PS50887"/>
    </source>
</evidence>
<evidence type="ECO:0000313" key="6">
    <source>
        <dbReference type="EMBL" id="CAB3793245.1"/>
    </source>
</evidence>
<dbReference type="Gene3D" id="3.30.70.270">
    <property type="match status" value="1"/>
</dbReference>
<dbReference type="PROSITE" id="PS50887">
    <property type="entry name" value="GGDEF"/>
    <property type="match status" value="1"/>
</dbReference>
<dbReference type="GO" id="GO:0000160">
    <property type="term" value="P:phosphorelay signal transduction system"/>
    <property type="evidence" value="ECO:0007669"/>
    <property type="project" value="InterPro"/>
</dbReference>
<dbReference type="CDD" id="cd01949">
    <property type="entry name" value="GGDEF"/>
    <property type="match status" value="1"/>
</dbReference>
<evidence type="ECO:0000259" key="4">
    <source>
        <dbReference type="PROSITE" id="PS50110"/>
    </source>
</evidence>
<evidence type="ECO:0000256" key="3">
    <source>
        <dbReference type="PROSITE-ProRule" id="PRU00169"/>
    </source>
</evidence>
<protein>
    <recommendedName>
        <fullName evidence="1">diguanylate cyclase</fullName>
        <ecNumber evidence="1">2.7.7.65</ecNumber>
    </recommendedName>
</protein>
<dbReference type="Pfam" id="PF00990">
    <property type="entry name" value="GGDEF"/>
    <property type="match status" value="1"/>
</dbReference>
<dbReference type="InterPro" id="IPR050469">
    <property type="entry name" value="Diguanylate_Cyclase"/>
</dbReference>
<dbReference type="GO" id="GO:0043709">
    <property type="term" value="P:cell adhesion involved in single-species biofilm formation"/>
    <property type="evidence" value="ECO:0007669"/>
    <property type="project" value="TreeGrafter"/>
</dbReference>
<dbReference type="InterPro" id="IPR043128">
    <property type="entry name" value="Rev_trsase/Diguanyl_cyclase"/>
</dbReference>
<keyword evidence="3" id="KW-0597">Phosphoprotein</keyword>
<reference evidence="6 7" key="1">
    <citation type="submission" date="2020-04" db="EMBL/GenBank/DDBJ databases">
        <authorList>
            <person name="De Canck E."/>
        </authorList>
    </citation>
    <scope>NUCLEOTIDE SEQUENCE [LARGE SCALE GENOMIC DNA]</scope>
    <source>
        <strain evidence="6 7">LMG 28138</strain>
    </source>
</reference>
<dbReference type="Pfam" id="PF00072">
    <property type="entry name" value="Response_reg"/>
    <property type="match status" value="1"/>
</dbReference>
<dbReference type="PANTHER" id="PTHR45138:SF9">
    <property type="entry name" value="DIGUANYLATE CYCLASE DGCM-RELATED"/>
    <property type="match status" value="1"/>
</dbReference>
<feature type="domain" description="GGDEF" evidence="5">
    <location>
        <begin position="168"/>
        <end position="305"/>
    </location>
</feature>
<dbReference type="InterPro" id="IPR000160">
    <property type="entry name" value="GGDEF_dom"/>
</dbReference>
<sequence>MDEPIDTRPKLLIVDDQPVNIRLLNELFHADYQILMATNGPQAIRLCVDYLPDLVLLDIMMPTMDGYEVLARLRADELTRKIPVIFVTAQSDEADEERGLDLGAVDFISKPIKPAIVRARVRSHLLLKTQSDMLRHIALMDGLTGIPNRRRFEESAPAEWRRCARDMTALSIAIIDVDFFKNYNDCYGHQMGDECLKQVAHTLASLVRRPYDLVARYGGEEFICLLPNTEEQGAVALSHRLLDGVRALGIDHIDSDVDRIVTVSVGVATAYPSRGGDLQWLIASADRQLYKAKLSGRAKVMTVSAAPGIETSR</sequence>
<dbReference type="SMART" id="SM00267">
    <property type="entry name" value="GGDEF"/>
    <property type="match status" value="1"/>
</dbReference>
<evidence type="ECO:0000313" key="7">
    <source>
        <dbReference type="Proteomes" id="UP000494115"/>
    </source>
</evidence>
<comment type="catalytic activity">
    <reaction evidence="2">
        <text>2 GTP = 3',3'-c-di-GMP + 2 diphosphate</text>
        <dbReference type="Rhea" id="RHEA:24898"/>
        <dbReference type="ChEBI" id="CHEBI:33019"/>
        <dbReference type="ChEBI" id="CHEBI:37565"/>
        <dbReference type="ChEBI" id="CHEBI:58805"/>
        <dbReference type="EC" id="2.7.7.65"/>
    </reaction>
</comment>
<dbReference type="EC" id="2.7.7.65" evidence="1"/>
<dbReference type="InterPro" id="IPR029787">
    <property type="entry name" value="Nucleotide_cyclase"/>
</dbReference>
<name>A0A6S7BS16_9BURK</name>
<gene>
    <name evidence="6" type="primary">pleD</name>
    <name evidence="6" type="ORF">LMG28138_03492</name>
</gene>
<dbReference type="PROSITE" id="PS50110">
    <property type="entry name" value="RESPONSE_REGULATORY"/>
    <property type="match status" value="1"/>
</dbReference>
<dbReference type="InterPro" id="IPR001789">
    <property type="entry name" value="Sig_transdc_resp-reg_receiver"/>
</dbReference>
<dbReference type="GO" id="GO:1902201">
    <property type="term" value="P:negative regulation of bacterial-type flagellum-dependent cell motility"/>
    <property type="evidence" value="ECO:0007669"/>
    <property type="project" value="TreeGrafter"/>
</dbReference>
<dbReference type="RefSeq" id="WP_246257596.1">
    <property type="nucleotide sequence ID" value="NZ_CADIKM010000017.1"/>
</dbReference>
<feature type="modified residue" description="4-aspartylphosphate" evidence="3">
    <location>
        <position position="58"/>
    </location>
</feature>
<feature type="domain" description="Response regulatory" evidence="4">
    <location>
        <begin position="10"/>
        <end position="125"/>
    </location>
</feature>
<dbReference type="InterPro" id="IPR011006">
    <property type="entry name" value="CheY-like_superfamily"/>
</dbReference>
<evidence type="ECO:0000256" key="2">
    <source>
        <dbReference type="ARBA" id="ARBA00034247"/>
    </source>
</evidence>
<dbReference type="EMBL" id="CADIKM010000017">
    <property type="protein sequence ID" value="CAB3793245.1"/>
    <property type="molecule type" value="Genomic_DNA"/>
</dbReference>
<accession>A0A6S7BS16</accession>
<dbReference type="AlphaFoldDB" id="A0A6S7BS16"/>
<evidence type="ECO:0000256" key="1">
    <source>
        <dbReference type="ARBA" id="ARBA00012528"/>
    </source>
</evidence>
<dbReference type="Proteomes" id="UP000494115">
    <property type="component" value="Unassembled WGS sequence"/>
</dbReference>
<proteinExistence type="predicted"/>
<dbReference type="Gene3D" id="3.40.50.2300">
    <property type="match status" value="1"/>
</dbReference>
<dbReference type="GO" id="GO:0052621">
    <property type="term" value="F:diguanylate cyclase activity"/>
    <property type="evidence" value="ECO:0007669"/>
    <property type="project" value="UniProtKB-EC"/>
</dbReference>
<dbReference type="SMART" id="SM00448">
    <property type="entry name" value="REC"/>
    <property type="match status" value="1"/>
</dbReference>